<feature type="transmembrane region" description="Helical" evidence="2">
    <location>
        <begin position="297"/>
        <end position="317"/>
    </location>
</feature>
<evidence type="ECO:0000313" key="5">
    <source>
        <dbReference type="Proteomes" id="UP000293613"/>
    </source>
</evidence>
<dbReference type="Pfam" id="PF00535">
    <property type="entry name" value="Glycos_transf_2"/>
    <property type="match status" value="1"/>
</dbReference>
<dbReference type="InterPro" id="IPR029044">
    <property type="entry name" value="Nucleotide-diphossugar_trans"/>
</dbReference>
<evidence type="ECO:0000259" key="3">
    <source>
        <dbReference type="Pfam" id="PF00535"/>
    </source>
</evidence>
<dbReference type="PANTHER" id="PTHR48090:SF7">
    <property type="entry name" value="RFBJ PROTEIN"/>
    <property type="match status" value="1"/>
</dbReference>
<sequence length="357" mass="40112">MRSLYTTLRNSLYLGSSGYYVERGCIVTANQTTAVLIPCLNEEKTIGRVVTAFRQQLPDAQIYVYDNASDDRTSEFAAQAGAIVRIAPERGKGNVLRRMLRDIDADRYVLVDGDDTYPAQDVHALLDALDKGWDMVVGDRLSSTYFTENKRPFHNSGNRLVRSVINHTFHAHVHDVMSGYRAFNNLFAKSYAVMSNGFEIETEMTIFALDRKMRVTEVPVQYRDRVEGSVSKLSTFSDGAKVLNMIFRLVYENRPLPFFGSLGVIIGGVGFGLALWVCIEFAQTGEVRRFPLLIGSTMLMLIGVISIFTGLILAVMARRDRAQFAFESQIYIASSHNRPSVSESFDNRVSEHISLIR</sequence>
<keyword evidence="2" id="KW-1133">Transmembrane helix</keyword>
<comment type="caution">
    <text evidence="4">The sequence shown here is derived from an EMBL/GenBank/DDBJ whole genome shotgun (WGS) entry which is preliminary data.</text>
</comment>
<dbReference type="CDD" id="cd04179">
    <property type="entry name" value="DPM_DPG-synthase_like"/>
    <property type="match status" value="1"/>
</dbReference>
<keyword evidence="2" id="KW-0472">Membrane</keyword>
<feature type="domain" description="Glycosyltransferase 2-like" evidence="3">
    <location>
        <begin position="35"/>
        <end position="184"/>
    </location>
</feature>
<evidence type="ECO:0000256" key="2">
    <source>
        <dbReference type="SAM" id="Phobius"/>
    </source>
</evidence>
<dbReference type="AlphaFoldDB" id="A0A8B3RGN6"/>
<feature type="transmembrane region" description="Helical" evidence="2">
    <location>
        <begin position="256"/>
        <end position="277"/>
    </location>
</feature>
<dbReference type="PANTHER" id="PTHR48090">
    <property type="entry name" value="UNDECAPRENYL-PHOSPHATE 4-DEOXY-4-FORMAMIDO-L-ARABINOSE TRANSFERASE-RELATED"/>
    <property type="match status" value="1"/>
</dbReference>
<proteinExistence type="inferred from homology"/>
<comment type="similarity">
    <text evidence="1">Belongs to the glycosyltransferase 2 family.</text>
</comment>
<reference evidence="4 5" key="1">
    <citation type="journal article" date="2019" name="Appl. Environ. Microbiol.">
        <title>Dissecting the evolutionary development of the Bifidobacterium animalis species through comparative genomics analyses.</title>
        <authorList>
            <person name="Lugli G.A."/>
            <person name="Mancino W."/>
            <person name="Milani C."/>
            <person name="Duranti S."/>
            <person name="Mancabelli L."/>
            <person name="Napoli S."/>
            <person name="Mangifesta M."/>
            <person name="Viappiani A."/>
            <person name="Anzalone R."/>
            <person name="Longhi G."/>
            <person name="van Sinderen D."/>
            <person name="Ventura M."/>
            <person name="Turroni F."/>
        </authorList>
    </citation>
    <scope>NUCLEOTIDE SEQUENCE [LARGE SCALE GENOMIC DNA]</scope>
    <source>
        <strain evidence="4 5">2011B</strain>
    </source>
</reference>
<evidence type="ECO:0000313" key="4">
    <source>
        <dbReference type="EMBL" id="RYM92748.1"/>
    </source>
</evidence>
<keyword evidence="4" id="KW-0808">Transferase</keyword>
<dbReference type="Gene3D" id="3.90.550.10">
    <property type="entry name" value="Spore Coat Polysaccharide Biosynthesis Protein SpsA, Chain A"/>
    <property type="match status" value="1"/>
</dbReference>
<dbReference type="InterPro" id="IPR050256">
    <property type="entry name" value="Glycosyltransferase_2"/>
</dbReference>
<dbReference type="SUPFAM" id="SSF53448">
    <property type="entry name" value="Nucleotide-diphospho-sugar transferases"/>
    <property type="match status" value="1"/>
</dbReference>
<dbReference type="InterPro" id="IPR001173">
    <property type="entry name" value="Glyco_trans_2-like"/>
</dbReference>
<dbReference type="GO" id="GO:0016740">
    <property type="term" value="F:transferase activity"/>
    <property type="evidence" value="ECO:0007669"/>
    <property type="project" value="UniProtKB-KW"/>
</dbReference>
<dbReference type="EMBL" id="RSCO01000035">
    <property type="protein sequence ID" value="RYM92748.1"/>
    <property type="molecule type" value="Genomic_DNA"/>
</dbReference>
<evidence type="ECO:0000256" key="1">
    <source>
        <dbReference type="ARBA" id="ARBA00006739"/>
    </source>
</evidence>
<organism evidence="4 5">
    <name type="scientific">Bifidobacterium animalis subsp. lactis</name>
    <name type="common">Bifidobacterium lactis</name>
    <dbReference type="NCBI Taxonomy" id="302911"/>
    <lineage>
        <taxon>Bacteria</taxon>
        <taxon>Bacillati</taxon>
        <taxon>Actinomycetota</taxon>
        <taxon>Actinomycetes</taxon>
        <taxon>Bifidobacteriales</taxon>
        <taxon>Bifidobacteriaceae</taxon>
        <taxon>Bifidobacterium</taxon>
    </lineage>
</organism>
<gene>
    <name evidence="4" type="ORF">PG2011B_1521</name>
</gene>
<protein>
    <submittedName>
        <fullName evidence="4">Glycosyl transferase</fullName>
    </submittedName>
</protein>
<accession>A0A8B3RGN6</accession>
<dbReference type="Proteomes" id="UP000293613">
    <property type="component" value="Unassembled WGS sequence"/>
</dbReference>
<name>A0A8B3RGN6_BIFAN</name>
<keyword evidence="2" id="KW-0812">Transmembrane</keyword>